<dbReference type="EMBL" id="PYFT01000001">
    <property type="protein sequence ID" value="PSR54341.1"/>
    <property type="molecule type" value="Genomic_DNA"/>
</dbReference>
<dbReference type="Pfam" id="PF14281">
    <property type="entry name" value="PDDEXK_4"/>
    <property type="match status" value="1"/>
</dbReference>
<evidence type="ECO:0008006" key="3">
    <source>
        <dbReference type="Google" id="ProtNLM"/>
    </source>
</evidence>
<organism evidence="1 2">
    <name type="scientific">Adhaeribacter arboris</name>
    <dbReference type="NCBI Taxonomy" id="2072846"/>
    <lineage>
        <taxon>Bacteria</taxon>
        <taxon>Pseudomonadati</taxon>
        <taxon>Bacteroidota</taxon>
        <taxon>Cytophagia</taxon>
        <taxon>Cytophagales</taxon>
        <taxon>Hymenobacteraceae</taxon>
        <taxon>Adhaeribacter</taxon>
    </lineage>
</organism>
<dbReference type="Proteomes" id="UP000240357">
    <property type="component" value="Unassembled WGS sequence"/>
</dbReference>
<dbReference type="InterPro" id="IPR029470">
    <property type="entry name" value="PDDEXK_4"/>
</dbReference>
<reference evidence="1 2" key="1">
    <citation type="submission" date="2018-03" db="EMBL/GenBank/DDBJ databases">
        <title>Adhaeribacter sp. HMF7605 Genome sequencing and assembly.</title>
        <authorList>
            <person name="Kang H."/>
            <person name="Kang J."/>
            <person name="Cha I."/>
            <person name="Kim H."/>
            <person name="Joh K."/>
        </authorList>
    </citation>
    <scope>NUCLEOTIDE SEQUENCE [LARGE SCALE GENOMIC DNA]</scope>
    <source>
        <strain evidence="1 2">HMF7605</strain>
    </source>
</reference>
<accession>A0A2T2YFQ2</accession>
<keyword evidence="2" id="KW-1185">Reference proteome</keyword>
<evidence type="ECO:0000313" key="1">
    <source>
        <dbReference type="EMBL" id="PSR54341.1"/>
    </source>
</evidence>
<evidence type="ECO:0000313" key="2">
    <source>
        <dbReference type="Proteomes" id="UP000240357"/>
    </source>
</evidence>
<comment type="caution">
    <text evidence="1">The sequence shown here is derived from an EMBL/GenBank/DDBJ whole genome shotgun (WGS) entry which is preliminary data.</text>
</comment>
<proteinExistence type="predicted"/>
<sequence>MLMIENYIKLLQQYRKVPKQKVQHTFFEISGFPHYENVCSNILSYYLKPSNEHSLEDLVLKSLLTSADKDYRFDIYDEVEVEREVITSIGNRLDLLVQTSSYIIGIENKIFHYLNNDLKDYRRLLESRNTLNNSKEIIGIVLTLQKIIKPSEIRLLSENGFINVTYDDLFRELKQNYSSYALKANIKYLTLLNEFILSIESLTGKSMNDNKLWKFFSENAAILEDFSKDYNSYINYLNEKISFLKQNIAIDSNEVRIWIWKKFCLVTDFTIQAYKFAIDTYIKPQGWEIQIFGRDDESHQYVKSPPFRKIVDLNSDSYQKFNNERIIYLTFKVDESVETVKKALEDLIHQILHGTHLPKQTSDEQAINDSTNPK</sequence>
<dbReference type="AlphaFoldDB" id="A0A2T2YFQ2"/>
<name>A0A2T2YFQ2_9BACT</name>
<gene>
    <name evidence="1" type="ORF">AHMF7605_12865</name>
</gene>
<protein>
    <recommendedName>
        <fullName evidence="3">PD-(D/E)XK nuclease superfamily protein</fullName>
    </recommendedName>
</protein>